<dbReference type="AlphaFoldDB" id="A0A1N6FES9"/>
<dbReference type="InterPro" id="IPR014284">
    <property type="entry name" value="RNA_pol_sigma-70_dom"/>
</dbReference>
<sequence length="188" mass="22274">MQYQSYTDHQLLDMLRLGDKAALNEIYTRYQGILYSHAFRRFPDREEVRDVVQDIFINLWNNRAHLQVGTSLAAYLYTSVRNRLLNIIRHQKVQDAYVHSLQNFIDKGENITDEKLREKELIRLVEQEVAALPAQMRLIFEMSRQLNMSHQQIAEELNLSPLTVRTQVRNALRILKVRLGPRTFSIFF</sequence>
<dbReference type="RefSeq" id="WP_074239264.1">
    <property type="nucleotide sequence ID" value="NZ_FSRA01000001.1"/>
</dbReference>
<name>A0A1N6FES9_9BACT</name>
<dbReference type="OrthoDB" id="659569at2"/>
<keyword evidence="3" id="KW-0731">Sigma factor</keyword>
<evidence type="ECO:0000256" key="1">
    <source>
        <dbReference type="ARBA" id="ARBA00010641"/>
    </source>
</evidence>
<dbReference type="InterPro" id="IPR036388">
    <property type="entry name" value="WH-like_DNA-bd_sf"/>
</dbReference>
<dbReference type="PANTHER" id="PTHR43133:SF46">
    <property type="entry name" value="RNA POLYMERASE SIGMA-70 FACTOR ECF SUBFAMILY"/>
    <property type="match status" value="1"/>
</dbReference>
<dbReference type="InterPro" id="IPR014327">
    <property type="entry name" value="RNA_pol_sigma70_bacteroid"/>
</dbReference>
<dbReference type="GO" id="GO:0003677">
    <property type="term" value="F:DNA binding"/>
    <property type="evidence" value="ECO:0007669"/>
    <property type="project" value="InterPro"/>
</dbReference>
<proteinExistence type="inferred from homology"/>
<dbReference type="SUPFAM" id="SSF88659">
    <property type="entry name" value="Sigma3 and sigma4 domains of RNA polymerase sigma factors"/>
    <property type="match status" value="1"/>
</dbReference>
<dbReference type="NCBIfam" id="TIGR02985">
    <property type="entry name" value="Sig70_bacteroi1"/>
    <property type="match status" value="1"/>
</dbReference>
<evidence type="ECO:0000259" key="5">
    <source>
        <dbReference type="Pfam" id="PF04542"/>
    </source>
</evidence>
<organism evidence="7 8">
    <name type="scientific">Chitinophaga niabensis</name>
    <dbReference type="NCBI Taxonomy" id="536979"/>
    <lineage>
        <taxon>Bacteria</taxon>
        <taxon>Pseudomonadati</taxon>
        <taxon>Bacteroidota</taxon>
        <taxon>Chitinophagia</taxon>
        <taxon>Chitinophagales</taxon>
        <taxon>Chitinophagaceae</taxon>
        <taxon>Chitinophaga</taxon>
    </lineage>
</organism>
<dbReference type="NCBIfam" id="TIGR02937">
    <property type="entry name" value="sigma70-ECF"/>
    <property type="match status" value="1"/>
</dbReference>
<dbReference type="InterPro" id="IPR039425">
    <property type="entry name" value="RNA_pol_sigma-70-like"/>
</dbReference>
<dbReference type="InterPro" id="IPR013324">
    <property type="entry name" value="RNA_pol_sigma_r3/r4-like"/>
</dbReference>
<dbReference type="InterPro" id="IPR013249">
    <property type="entry name" value="RNA_pol_sigma70_r4_t2"/>
</dbReference>
<dbReference type="InterPro" id="IPR007627">
    <property type="entry name" value="RNA_pol_sigma70_r2"/>
</dbReference>
<dbReference type="Proteomes" id="UP000185003">
    <property type="component" value="Unassembled WGS sequence"/>
</dbReference>
<dbReference type="SUPFAM" id="SSF88946">
    <property type="entry name" value="Sigma2 domain of RNA polymerase sigma factors"/>
    <property type="match status" value="1"/>
</dbReference>
<feature type="domain" description="RNA polymerase sigma-70 region 2" evidence="5">
    <location>
        <begin position="26"/>
        <end position="92"/>
    </location>
</feature>
<dbReference type="Gene3D" id="1.10.10.10">
    <property type="entry name" value="Winged helix-like DNA-binding domain superfamily/Winged helix DNA-binding domain"/>
    <property type="match status" value="1"/>
</dbReference>
<gene>
    <name evidence="7" type="ORF">SAMN04488055_2184</name>
</gene>
<feature type="domain" description="RNA polymerase sigma factor 70 region 4 type 2" evidence="6">
    <location>
        <begin position="124"/>
        <end position="173"/>
    </location>
</feature>
<dbReference type="EMBL" id="FSRA01000001">
    <property type="protein sequence ID" value="SIN93813.1"/>
    <property type="molecule type" value="Genomic_DNA"/>
</dbReference>
<dbReference type="STRING" id="536979.SAMN04488055_2184"/>
<reference evidence="7 8" key="1">
    <citation type="submission" date="2016-11" db="EMBL/GenBank/DDBJ databases">
        <authorList>
            <person name="Jaros S."/>
            <person name="Januszkiewicz K."/>
            <person name="Wedrychowicz H."/>
        </authorList>
    </citation>
    <scope>NUCLEOTIDE SEQUENCE [LARGE SCALE GENOMIC DNA]</scope>
    <source>
        <strain evidence="7 8">DSM 24787</strain>
    </source>
</reference>
<dbReference type="GO" id="GO:0016987">
    <property type="term" value="F:sigma factor activity"/>
    <property type="evidence" value="ECO:0007669"/>
    <property type="project" value="UniProtKB-KW"/>
</dbReference>
<dbReference type="GO" id="GO:0006352">
    <property type="term" value="P:DNA-templated transcription initiation"/>
    <property type="evidence" value="ECO:0007669"/>
    <property type="project" value="InterPro"/>
</dbReference>
<keyword evidence="2" id="KW-0805">Transcription regulation</keyword>
<dbReference type="PANTHER" id="PTHR43133">
    <property type="entry name" value="RNA POLYMERASE ECF-TYPE SIGMA FACTO"/>
    <property type="match status" value="1"/>
</dbReference>
<protein>
    <submittedName>
        <fullName evidence="7">Sigma-70, region 4</fullName>
    </submittedName>
</protein>
<dbReference type="Pfam" id="PF04542">
    <property type="entry name" value="Sigma70_r2"/>
    <property type="match status" value="1"/>
</dbReference>
<dbReference type="Pfam" id="PF08281">
    <property type="entry name" value="Sigma70_r4_2"/>
    <property type="match status" value="1"/>
</dbReference>
<evidence type="ECO:0000313" key="7">
    <source>
        <dbReference type="EMBL" id="SIN93813.1"/>
    </source>
</evidence>
<accession>A0A1N6FES9</accession>
<dbReference type="Gene3D" id="1.10.1740.10">
    <property type="match status" value="1"/>
</dbReference>
<evidence type="ECO:0000259" key="6">
    <source>
        <dbReference type="Pfam" id="PF08281"/>
    </source>
</evidence>
<comment type="similarity">
    <text evidence="1">Belongs to the sigma-70 factor family. ECF subfamily.</text>
</comment>
<dbReference type="InterPro" id="IPR013325">
    <property type="entry name" value="RNA_pol_sigma_r2"/>
</dbReference>
<evidence type="ECO:0000256" key="3">
    <source>
        <dbReference type="ARBA" id="ARBA00023082"/>
    </source>
</evidence>
<keyword evidence="8" id="KW-1185">Reference proteome</keyword>
<evidence type="ECO:0000313" key="8">
    <source>
        <dbReference type="Proteomes" id="UP000185003"/>
    </source>
</evidence>
<keyword evidence="4" id="KW-0804">Transcription</keyword>
<evidence type="ECO:0000256" key="2">
    <source>
        <dbReference type="ARBA" id="ARBA00023015"/>
    </source>
</evidence>
<evidence type="ECO:0000256" key="4">
    <source>
        <dbReference type="ARBA" id="ARBA00023163"/>
    </source>
</evidence>